<evidence type="ECO:0000313" key="1">
    <source>
        <dbReference type="EMBL" id="KAF7338981.1"/>
    </source>
</evidence>
<dbReference type="SUPFAM" id="SSF52058">
    <property type="entry name" value="L domain-like"/>
    <property type="match status" value="1"/>
</dbReference>
<reference evidence="1" key="1">
    <citation type="submission" date="2020-05" db="EMBL/GenBank/DDBJ databases">
        <title>Mycena genomes resolve the evolution of fungal bioluminescence.</title>
        <authorList>
            <person name="Tsai I.J."/>
        </authorList>
    </citation>
    <scope>NUCLEOTIDE SEQUENCE</scope>
    <source>
        <strain evidence="1">CCC161011</strain>
    </source>
</reference>
<evidence type="ECO:0008006" key="3">
    <source>
        <dbReference type="Google" id="ProtNLM"/>
    </source>
</evidence>
<accession>A0A8H7CJY2</accession>
<dbReference type="OrthoDB" id="3347347at2759"/>
<gene>
    <name evidence="1" type="ORF">MVEN_01974300</name>
</gene>
<keyword evidence="2" id="KW-1185">Reference proteome</keyword>
<protein>
    <recommendedName>
        <fullName evidence="3">F-box domain-containing protein</fullName>
    </recommendedName>
</protein>
<evidence type="ECO:0000313" key="2">
    <source>
        <dbReference type="Proteomes" id="UP000620124"/>
    </source>
</evidence>
<sequence>MAEDLILNNFRTAYQILSRNVLRTLRLHVGSEVHITCQVEEVMQFFAEAEQNAGVFPAPEYEALRGSITNMFKYLEDARPQLAQDPQAADAASVPPSEMHRALRIPEIVWMIASHLDGKAYWSGESAALAALARTSKSFHGPALDALWWHQGTLRNLVDCMPADLWELETIDRMSTLRLRRQIQPADWDRALQYSVRIRSLSVSTSPRYLDRRWECLSQVFRVIHLGVPRDYLMPNLEALSWHPGPRIEFAHIQSFLGPRIKSIHLPSLNSPGQLSVLSTLTRNYTRLTEVTIDRFYHLVNGQMQIQRPISVFVHALQCVRSLSVGCLDLAAIGSIGQLPTLESLTLALSAEVSLSGLSGQGLFRNLRQLSLLGDRGGEIEAATAFVRTCGNPKLVRFEAHFSRSPTAEATEIFYQTLVDHCSHDALETLEVDPHGFPEAAVETCIVRAHTLKPLYCFTRLIVVSILAPVGYQQDDTTIAELAAAWPQIEELRLKAGEHKHQCGTLLALRAFAQHCPNLHTLEISFDACSVPPPHPDPYLRQHLLHPALVSLDVAKSPISDAFDVAPGEADEEELANPEIVAEIHHDTLWKEVEKLLPKLNDIRAEEFNWGVQSIDHNRLACVLIWEYSFRPTQAVAKREEANKATADAVQDDQKKLQTVCYPCIHLPDFLQSQGAFGVPLVGTASTAVRITVSNDSGCYHIATSLDPSPAVMMAGTVPRRTT</sequence>
<proteinExistence type="predicted"/>
<dbReference type="Gene3D" id="3.80.10.10">
    <property type="entry name" value="Ribonuclease Inhibitor"/>
    <property type="match status" value="1"/>
</dbReference>
<dbReference type="AlphaFoldDB" id="A0A8H7CJY2"/>
<organism evidence="1 2">
    <name type="scientific">Mycena venus</name>
    <dbReference type="NCBI Taxonomy" id="2733690"/>
    <lineage>
        <taxon>Eukaryota</taxon>
        <taxon>Fungi</taxon>
        <taxon>Dikarya</taxon>
        <taxon>Basidiomycota</taxon>
        <taxon>Agaricomycotina</taxon>
        <taxon>Agaricomycetes</taxon>
        <taxon>Agaricomycetidae</taxon>
        <taxon>Agaricales</taxon>
        <taxon>Marasmiineae</taxon>
        <taxon>Mycenaceae</taxon>
        <taxon>Mycena</taxon>
    </lineage>
</organism>
<dbReference type="EMBL" id="JACAZI010000020">
    <property type="protein sequence ID" value="KAF7338981.1"/>
    <property type="molecule type" value="Genomic_DNA"/>
</dbReference>
<comment type="caution">
    <text evidence="1">The sequence shown here is derived from an EMBL/GenBank/DDBJ whole genome shotgun (WGS) entry which is preliminary data.</text>
</comment>
<name>A0A8H7CJY2_9AGAR</name>
<dbReference type="Proteomes" id="UP000620124">
    <property type="component" value="Unassembled WGS sequence"/>
</dbReference>
<dbReference type="InterPro" id="IPR032675">
    <property type="entry name" value="LRR_dom_sf"/>
</dbReference>